<dbReference type="AlphaFoldDB" id="A0A7W5BU14"/>
<dbReference type="RefSeq" id="WP_165504851.1">
    <property type="nucleotide sequence ID" value="NZ_JACHXH010000027.1"/>
</dbReference>
<dbReference type="Proteomes" id="UP000518315">
    <property type="component" value="Unassembled WGS sequence"/>
</dbReference>
<feature type="chain" id="PRO_5030886701" evidence="2">
    <location>
        <begin position="27"/>
        <end position="45"/>
    </location>
</feature>
<feature type="region of interest" description="Disordered" evidence="1">
    <location>
        <begin position="23"/>
        <end position="45"/>
    </location>
</feature>
<accession>A0A7W5BU14</accession>
<comment type="caution">
    <text evidence="3">The sequence shown here is derived from an EMBL/GenBank/DDBJ whole genome shotgun (WGS) entry which is preliminary data.</text>
</comment>
<feature type="signal peptide" evidence="2">
    <location>
        <begin position="1"/>
        <end position="26"/>
    </location>
</feature>
<evidence type="ECO:0000313" key="4">
    <source>
        <dbReference type="Proteomes" id="UP000518315"/>
    </source>
</evidence>
<evidence type="ECO:0000256" key="2">
    <source>
        <dbReference type="SAM" id="SignalP"/>
    </source>
</evidence>
<proteinExistence type="predicted"/>
<evidence type="ECO:0000313" key="3">
    <source>
        <dbReference type="EMBL" id="MBB3138058.1"/>
    </source>
</evidence>
<organism evidence="3 4">
    <name type="scientific">Rhizobium pisi</name>
    <dbReference type="NCBI Taxonomy" id="574561"/>
    <lineage>
        <taxon>Bacteria</taxon>
        <taxon>Pseudomonadati</taxon>
        <taxon>Pseudomonadota</taxon>
        <taxon>Alphaproteobacteria</taxon>
        <taxon>Hyphomicrobiales</taxon>
        <taxon>Rhizobiaceae</taxon>
        <taxon>Rhizobium/Agrobacterium group</taxon>
        <taxon>Rhizobium</taxon>
    </lineage>
</organism>
<protein>
    <submittedName>
        <fullName evidence="3">Uncharacterized protein</fullName>
    </submittedName>
</protein>
<sequence>MRTMIAVVAFMVASVLSIAMMSPSGAGQTGNGDRIEASINEPVTH</sequence>
<dbReference type="EMBL" id="JACHXH010000027">
    <property type="protein sequence ID" value="MBB3138058.1"/>
    <property type="molecule type" value="Genomic_DNA"/>
</dbReference>
<name>A0A7W5BU14_9HYPH</name>
<evidence type="ECO:0000256" key="1">
    <source>
        <dbReference type="SAM" id="MobiDB-lite"/>
    </source>
</evidence>
<keyword evidence="2" id="KW-0732">Signal</keyword>
<reference evidence="3 4" key="1">
    <citation type="submission" date="2020-08" db="EMBL/GenBank/DDBJ databases">
        <title>Genomic Encyclopedia of Type Strains, Phase III (KMG-III): the genomes of soil and plant-associated and newly described type strains.</title>
        <authorList>
            <person name="Whitman W."/>
        </authorList>
    </citation>
    <scope>NUCLEOTIDE SEQUENCE [LARGE SCALE GENOMIC DNA]</scope>
    <source>
        <strain evidence="3 4">CECT 4113</strain>
    </source>
</reference>
<gene>
    <name evidence="3" type="ORF">FHS26_005828</name>
</gene>
<keyword evidence="4" id="KW-1185">Reference proteome</keyword>